<dbReference type="PANTHER" id="PTHR34861:SF10">
    <property type="entry name" value="CYCLASE"/>
    <property type="match status" value="1"/>
</dbReference>
<dbReference type="AlphaFoldDB" id="A0A919G8S7"/>
<feature type="region of interest" description="Disordered" evidence="1">
    <location>
        <begin position="1"/>
        <end position="25"/>
    </location>
</feature>
<sequence length="299" mass="32194">MTEPARRAPHSDVPRPYGDDDRIGAANEIGPEAVTAAARLVADGRRYALGQVLRPSSPHQMWRYWKHTLLTDRTAPERGFGTNRQTFVEEAVSGALHSGTHLDGLGHIGIGSHAYGGRPWADIISAEGLTDLGIEHVPPLVTRGILLDVAAVHATDVLGDQQPVTAEDLAAAEEAAGVRVRVGDIVLLHTGWGAHWDGDGDRYARSEPGLDLTGARWLLERRVTVIGADNWAVERVPLTPGEESFPVHQETITRHGVYLMENVRTEELAADGAHEFLCVVAPLRLQGASGSMVNPVAVV</sequence>
<accession>A0A919G8S7</accession>
<dbReference type="RefSeq" id="WP_189932435.1">
    <property type="nucleotide sequence ID" value="NZ_BNCD01000008.1"/>
</dbReference>
<protein>
    <submittedName>
        <fullName evidence="2">Polyketide cyclase</fullName>
    </submittedName>
</protein>
<evidence type="ECO:0000313" key="3">
    <source>
        <dbReference type="Proteomes" id="UP000603708"/>
    </source>
</evidence>
<dbReference type="Pfam" id="PF04199">
    <property type="entry name" value="Cyclase"/>
    <property type="match status" value="1"/>
</dbReference>
<dbReference type="Gene3D" id="3.50.30.50">
    <property type="entry name" value="Putative cyclase"/>
    <property type="match status" value="1"/>
</dbReference>
<evidence type="ECO:0000313" key="2">
    <source>
        <dbReference type="EMBL" id="GHH79365.1"/>
    </source>
</evidence>
<dbReference type="Proteomes" id="UP000603708">
    <property type="component" value="Unassembled WGS sequence"/>
</dbReference>
<dbReference type="SUPFAM" id="SSF102198">
    <property type="entry name" value="Putative cyclase"/>
    <property type="match status" value="1"/>
</dbReference>
<reference evidence="2" key="2">
    <citation type="submission" date="2020-09" db="EMBL/GenBank/DDBJ databases">
        <authorList>
            <person name="Sun Q."/>
            <person name="Ohkuma M."/>
        </authorList>
    </citation>
    <scope>NUCLEOTIDE SEQUENCE</scope>
    <source>
        <strain evidence="2">JCM 5069</strain>
    </source>
</reference>
<dbReference type="GO" id="GO:0004061">
    <property type="term" value="F:arylformamidase activity"/>
    <property type="evidence" value="ECO:0007669"/>
    <property type="project" value="InterPro"/>
</dbReference>
<dbReference type="GO" id="GO:0019441">
    <property type="term" value="P:L-tryptophan catabolic process to kynurenine"/>
    <property type="evidence" value="ECO:0007669"/>
    <property type="project" value="InterPro"/>
</dbReference>
<gene>
    <name evidence="2" type="ORF">GCM10018793_31950</name>
</gene>
<dbReference type="EMBL" id="BNCD01000008">
    <property type="protein sequence ID" value="GHH79365.1"/>
    <property type="molecule type" value="Genomic_DNA"/>
</dbReference>
<feature type="compositionally biased region" description="Basic and acidic residues" evidence="1">
    <location>
        <begin position="1"/>
        <end position="23"/>
    </location>
</feature>
<evidence type="ECO:0000256" key="1">
    <source>
        <dbReference type="SAM" id="MobiDB-lite"/>
    </source>
</evidence>
<name>A0A919G8S7_9ACTN</name>
<reference evidence="2" key="1">
    <citation type="journal article" date="2014" name="Int. J. Syst. Evol. Microbiol.">
        <title>Complete genome sequence of Corynebacterium casei LMG S-19264T (=DSM 44701T), isolated from a smear-ripened cheese.</title>
        <authorList>
            <consortium name="US DOE Joint Genome Institute (JGI-PGF)"/>
            <person name="Walter F."/>
            <person name="Albersmeier A."/>
            <person name="Kalinowski J."/>
            <person name="Ruckert C."/>
        </authorList>
    </citation>
    <scope>NUCLEOTIDE SEQUENCE</scope>
    <source>
        <strain evidence="2">JCM 5069</strain>
    </source>
</reference>
<dbReference type="InterPro" id="IPR037175">
    <property type="entry name" value="KFase_sf"/>
</dbReference>
<dbReference type="PANTHER" id="PTHR34861">
    <property type="match status" value="1"/>
</dbReference>
<dbReference type="InterPro" id="IPR007325">
    <property type="entry name" value="KFase/CYL"/>
</dbReference>
<keyword evidence="3" id="KW-1185">Reference proteome</keyword>
<organism evidence="2 3">
    <name type="scientific">Streptomyces sulfonofaciens</name>
    <dbReference type="NCBI Taxonomy" id="68272"/>
    <lineage>
        <taxon>Bacteria</taxon>
        <taxon>Bacillati</taxon>
        <taxon>Actinomycetota</taxon>
        <taxon>Actinomycetes</taxon>
        <taxon>Kitasatosporales</taxon>
        <taxon>Streptomycetaceae</taxon>
        <taxon>Streptomyces</taxon>
    </lineage>
</organism>
<proteinExistence type="predicted"/>
<comment type="caution">
    <text evidence="2">The sequence shown here is derived from an EMBL/GenBank/DDBJ whole genome shotgun (WGS) entry which is preliminary data.</text>
</comment>